<evidence type="ECO:0000313" key="3">
    <source>
        <dbReference type="Proteomes" id="UP000663836"/>
    </source>
</evidence>
<dbReference type="Proteomes" id="UP000663836">
    <property type="component" value="Unassembled WGS sequence"/>
</dbReference>
<reference evidence="2" key="1">
    <citation type="submission" date="2021-02" db="EMBL/GenBank/DDBJ databases">
        <authorList>
            <person name="Nowell W R."/>
        </authorList>
    </citation>
    <scope>NUCLEOTIDE SEQUENCE</scope>
</reference>
<organism evidence="2 3">
    <name type="scientific">Rotaria sordida</name>
    <dbReference type="NCBI Taxonomy" id="392033"/>
    <lineage>
        <taxon>Eukaryota</taxon>
        <taxon>Metazoa</taxon>
        <taxon>Spiralia</taxon>
        <taxon>Gnathifera</taxon>
        <taxon>Rotifera</taxon>
        <taxon>Eurotatoria</taxon>
        <taxon>Bdelloidea</taxon>
        <taxon>Philodinida</taxon>
        <taxon>Philodinidae</taxon>
        <taxon>Rotaria</taxon>
    </lineage>
</organism>
<feature type="non-terminal residue" evidence="2">
    <location>
        <position position="1"/>
    </location>
</feature>
<gene>
    <name evidence="2" type="ORF">JBS370_LOCUS42674</name>
</gene>
<comment type="caution">
    <text evidence="2">The sequence shown here is derived from an EMBL/GenBank/DDBJ whole genome shotgun (WGS) entry which is preliminary data.</text>
</comment>
<evidence type="ECO:0000313" key="2">
    <source>
        <dbReference type="EMBL" id="CAF4375536.1"/>
    </source>
</evidence>
<feature type="compositionally biased region" description="Low complexity" evidence="1">
    <location>
        <begin position="1"/>
        <end position="20"/>
    </location>
</feature>
<protein>
    <submittedName>
        <fullName evidence="2">Uncharacterized protein</fullName>
    </submittedName>
</protein>
<dbReference type="AlphaFoldDB" id="A0A820MKU3"/>
<feature type="compositionally biased region" description="Pro residues" evidence="1">
    <location>
        <begin position="27"/>
        <end position="48"/>
    </location>
</feature>
<feature type="region of interest" description="Disordered" evidence="1">
    <location>
        <begin position="1"/>
        <end position="48"/>
    </location>
</feature>
<evidence type="ECO:0000256" key="1">
    <source>
        <dbReference type="SAM" id="MobiDB-lite"/>
    </source>
</evidence>
<sequence length="48" mass="5095">TAKLTNTPPTSTTSIPPYNINQSSKPVTPPTQQPSKPATPPTQPKQQP</sequence>
<accession>A0A820MKU3</accession>
<proteinExistence type="predicted"/>
<name>A0A820MKU3_9BILA</name>
<dbReference type="EMBL" id="CAJOBD010058724">
    <property type="protein sequence ID" value="CAF4375536.1"/>
    <property type="molecule type" value="Genomic_DNA"/>
</dbReference>
<feature type="non-terminal residue" evidence="2">
    <location>
        <position position="48"/>
    </location>
</feature>